<dbReference type="RefSeq" id="WP_289167516.1">
    <property type="nucleotide sequence ID" value="NZ_JASZZN010000041.1"/>
</dbReference>
<organism evidence="1 2">
    <name type="scientific">Roseiconus lacunae</name>
    <dbReference type="NCBI Taxonomy" id="2605694"/>
    <lineage>
        <taxon>Bacteria</taxon>
        <taxon>Pseudomonadati</taxon>
        <taxon>Planctomycetota</taxon>
        <taxon>Planctomycetia</taxon>
        <taxon>Pirellulales</taxon>
        <taxon>Pirellulaceae</taxon>
        <taxon>Roseiconus</taxon>
    </lineage>
</organism>
<gene>
    <name evidence="1" type="ORF">QTN89_28225</name>
</gene>
<evidence type="ECO:0000313" key="2">
    <source>
        <dbReference type="Proteomes" id="UP001239462"/>
    </source>
</evidence>
<dbReference type="Proteomes" id="UP001239462">
    <property type="component" value="Unassembled WGS sequence"/>
</dbReference>
<feature type="non-terminal residue" evidence="1">
    <location>
        <position position="63"/>
    </location>
</feature>
<keyword evidence="2" id="KW-1185">Reference proteome</keyword>
<evidence type="ECO:0000313" key="1">
    <source>
        <dbReference type="EMBL" id="MDM4019375.1"/>
    </source>
</evidence>
<proteinExistence type="predicted"/>
<comment type="caution">
    <text evidence="1">The sequence shown here is derived from an EMBL/GenBank/DDBJ whole genome shotgun (WGS) entry which is preliminary data.</text>
</comment>
<sequence length="63" mass="7123">MSGQLTDGEWGVVVVLDVAGRYLPRTTWASVPPEWQIIYNSSSTFSAIAWYRSVINACSWSRR</sequence>
<name>A0ABT7PS85_9BACT</name>
<reference evidence="1 2" key="1">
    <citation type="submission" date="2023-06" db="EMBL/GenBank/DDBJ databases">
        <title>Roseiconus lacunae JC819 isolated from Gulf of Mannar region, Tamil Nadu.</title>
        <authorList>
            <person name="Pk S."/>
            <person name="Ch S."/>
            <person name="Ch V.R."/>
        </authorList>
    </citation>
    <scope>NUCLEOTIDE SEQUENCE [LARGE SCALE GENOMIC DNA]</scope>
    <source>
        <strain evidence="1 2">JC819</strain>
    </source>
</reference>
<protein>
    <submittedName>
        <fullName evidence="1">Uncharacterized protein</fullName>
    </submittedName>
</protein>
<accession>A0ABT7PS85</accession>
<dbReference type="EMBL" id="JASZZN010000041">
    <property type="protein sequence ID" value="MDM4019375.1"/>
    <property type="molecule type" value="Genomic_DNA"/>
</dbReference>